<evidence type="ECO:0000313" key="1">
    <source>
        <dbReference type="EMBL" id="JAH68409.1"/>
    </source>
</evidence>
<reference evidence="1" key="1">
    <citation type="submission" date="2014-11" db="EMBL/GenBank/DDBJ databases">
        <authorList>
            <person name="Amaro Gonzalez C."/>
        </authorList>
    </citation>
    <scope>NUCLEOTIDE SEQUENCE</scope>
</reference>
<accession>A0A0E9URA9</accession>
<name>A0A0E9URA9_ANGAN</name>
<dbReference type="AlphaFoldDB" id="A0A0E9URA9"/>
<proteinExistence type="predicted"/>
<reference evidence="1" key="2">
    <citation type="journal article" date="2015" name="Fish Shellfish Immunol.">
        <title>Early steps in the European eel (Anguilla anguilla)-Vibrio vulnificus interaction in the gills: Role of the RtxA13 toxin.</title>
        <authorList>
            <person name="Callol A."/>
            <person name="Pajuelo D."/>
            <person name="Ebbesson L."/>
            <person name="Teles M."/>
            <person name="MacKenzie S."/>
            <person name="Amaro C."/>
        </authorList>
    </citation>
    <scope>NUCLEOTIDE SEQUENCE</scope>
</reference>
<sequence>MINCHLFIEQHMKEEYRNLTCQ</sequence>
<organism evidence="1">
    <name type="scientific">Anguilla anguilla</name>
    <name type="common">European freshwater eel</name>
    <name type="synonym">Muraena anguilla</name>
    <dbReference type="NCBI Taxonomy" id="7936"/>
    <lineage>
        <taxon>Eukaryota</taxon>
        <taxon>Metazoa</taxon>
        <taxon>Chordata</taxon>
        <taxon>Craniata</taxon>
        <taxon>Vertebrata</taxon>
        <taxon>Euteleostomi</taxon>
        <taxon>Actinopterygii</taxon>
        <taxon>Neopterygii</taxon>
        <taxon>Teleostei</taxon>
        <taxon>Anguilliformes</taxon>
        <taxon>Anguillidae</taxon>
        <taxon>Anguilla</taxon>
    </lineage>
</organism>
<protein>
    <submittedName>
        <fullName evidence="1">Uncharacterized protein</fullName>
    </submittedName>
</protein>
<dbReference type="EMBL" id="GBXM01040168">
    <property type="protein sequence ID" value="JAH68409.1"/>
    <property type="molecule type" value="Transcribed_RNA"/>
</dbReference>